<protein>
    <submittedName>
        <fullName evidence="2">Uncharacterized protein</fullName>
    </submittedName>
</protein>
<dbReference type="RefSeq" id="WP_144977691.1">
    <property type="nucleotide sequence ID" value="NZ_CP036289.1"/>
</dbReference>
<evidence type="ECO:0000256" key="1">
    <source>
        <dbReference type="SAM" id="Phobius"/>
    </source>
</evidence>
<evidence type="ECO:0000313" key="3">
    <source>
        <dbReference type="Proteomes" id="UP000318626"/>
    </source>
</evidence>
<reference evidence="3" key="1">
    <citation type="submission" date="2019-02" db="EMBL/GenBank/DDBJ databases">
        <title>Deep-cultivation of Planctomycetes and their phenomic and genomic characterization uncovers novel biology.</title>
        <authorList>
            <person name="Wiegand S."/>
            <person name="Jogler M."/>
            <person name="Boedeker C."/>
            <person name="Pinto D."/>
            <person name="Vollmers J."/>
            <person name="Rivas-Marin E."/>
            <person name="Kohn T."/>
            <person name="Peeters S.H."/>
            <person name="Heuer A."/>
            <person name="Rast P."/>
            <person name="Oberbeckmann S."/>
            <person name="Bunk B."/>
            <person name="Jeske O."/>
            <person name="Meyerdierks A."/>
            <person name="Storesund J.E."/>
            <person name="Kallscheuer N."/>
            <person name="Luecker S."/>
            <person name="Lage O.M."/>
            <person name="Pohl T."/>
            <person name="Merkel B.J."/>
            <person name="Hornburger P."/>
            <person name="Mueller R.-W."/>
            <person name="Bruemmer F."/>
            <person name="Labrenz M."/>
            <person name="Spormann A.M."/>
            <person name="Op den Camp H."/>
            <person name="Overmann J."/>
            <person name="Amann R."/>
            <person name="Jetten M.S.M."/>
            <person name="Mascher T."/>
            <person name="Medema M.H."/>
            <person name="Devos D.P."/>
            <person name="Kaster A.-K."/>
            <person name="Ovreas L."/>
            <person name="Rohde M."/>
            <person name="Galperin M.Y."/>
            <person name="Jogler C."/>
        </authorList>
    </citation>
    <scope>NUCLEOTIDE SEQUENCE [LARGE SCALE GENOMIC DNA]</scope>
    <source>
        <strain evidence="3">Pan97</strain>
    </source>
</reference>
<dbReference type="EMBL" id="CP036289">
    <property type="protein sequence ID" value="QDU78116.1"/>
    <property type="molecule type" value="Genomic_DNA"/>
</dbReference>
<keyword evidence="1" id="KW-0812">Transmembrane</keyword>
<keyword evidence="3" id="KW-1185">Reference proteome</keyword>
<name>A0A518CFW3_9BACT</name>
<feature type="transmembrane region" description="Helical" evidence="1">
    <location>
        <begin position="6"/>
        <end position="24"/>
    </location>
</feature>
<accession>A0A518CFW3</accession>
<sequence length="78" mass="9582">MSRWDIVLFAVASYIAIMGLVRLMRVRRIRLERQFQEEFRRQREIVLKQQAEQEKKARELAEQQQFEEFIKQKQKEAA</sequence>
<evidence type="ECO:0000313" key="2">
    <source>
        <dbReference type="EMBL" id="QDU78116.1"/>
    </source>
</evidence>
<dbReference type="AlphaFoldDB" id="A0A518CFW3"/>
<keyword evidence="1" id="KW-0472">Membrane</keyword>
<dbReference type="Proteomes" id="UP000318626">
    <property type="component" value="Chromosome"/>
</dbReference>
<gene>
    <name evidence="2" type="ORF">Pan97_51970</name>
</gene>
<keyword evidence="1" id="KW-1133">Transmembrane helix</keyword>
<organism evidence="2 3">
    <name type="scientific">Bremerella volcania</name>
    <dbReference type="NCBI Taxonomy" id="2527984"/>
    <lineage>
        <taxon>Bacteria</taxon>
        <taxon>Pseudomonadati</taxon>
        <taxon>Planctomycetota</taxon>
        <taxon>Planctomycetia</taxon>
        <taxon>Pirellulales</taxon>
        <taxon>Pirellulaceae</taxon>
        <taxon>Bremerella</taxon>
    </lineage>
</organism>
<dbReference type="KEGG" id="bvo:Pan97_51970"/>
<proteinExistence type="predicted"/>